<dbReference type="SUPFAM" id="SSF52540">
    <property type="entry name" value="P-loop containing nucleoside triphosphate hydrolases"/>
    <property type="match status" value="1"/>
</dbReference>
<dbReference type="AlphaFoldDB" id="A0A563F3J4"/>
<protein>
    <submittedName>
        <fullName evidence="3">NACHT domain-containing protein</fullName>
    </submittedName>
</protein>
<feature type="domain" description="NACHT" evidence="2">
    <location>
        <begin position="125"/>
        <end position="254"/>
    </location>
</feature>
<keyword evidence="1" id="KW-1133">Transmembrane helix</keyword>
<reference evidence="3 4" key="1">
    <citation type="submission" date="2019-07" db="EMBL/GenBank/DDBJ databases">
        <title>Lentzea xizangensis sp. nov., isolated from Qinghai-Tibetan Plateau Soils.</title>
        <authorList>
            <person name="Huang J."/>
        </authorList>
    </citation>
    <scope>NUCLEOTIDE SEQUENCE [LARGE SCALE GENOMIC DNA]</scope>
    <source>
        <strain evidence="3 4">FXJ1.1311</strain>
    </source>
</reference>
<evidence type="ECO:0000313" key="3">
    <source>
        <dbReference type="EMBL" id="TWP54341.1"/>
    </source>
</evidence>
<accession>A0A563F3J4</accession>
<dbReference type="Gene3D" id="3.40.50.300">
    <property type="entry name" value="P-loop containing nucleotide triphosphate hydrolases"/>
    <property type="match status" value="1"/>
</dbReference>
<dbReference type="Pfam" id="PF05729">
    <property type="entry name" value="NACHT"/>
    <property type="match status" value="1"/>
</dbReference>
<feature type="transmembrane region" description="Helical" evidence="1">
    <location>
        <begin position="482"/>
        <end position="501"/>
    </location>
</feature>
<comment type="caution">
    <text evidence="3">The sequence shown here is derived from an EMBL/GenBank/DDBJ whole genome shotgun (WGS) entry which is preliminary data.</text>
</comment>
<keyword evidence="4" id="KW-1185">Reference proteome</keyword>
<organism evidence="3 4">
    <name type="scientific">Lentzea tibetensis</name>
    <dbReference type="NCBI Taxonomy" id="2591470"/>
    <lineage>
        <taxon>Bacteria</taxon>
        <taxon>Bacillati</taxon>
        <taxon>Actinomycetota</taxon>
        <taxon>Actinomycetes</taxon>
        <taxon>Pseudonocardiales</taxon>
        <taxon>Pseudonocardiaceae</taxon>
        <taxon>Lentzea</taxon>
    </lineage>
</organism>
<feature type="transmembrane region" description="Helical" evidence="1">
    <location>
        <begin position="443"/>
        <end position="461"/>
    </location>
</feature>
<evidence type="ECO:0000256" key="1">
    <source>
        <dbReference type="SAM" id="Phobius"/>
    </source>
</evidence>
<feature type="transmembrane region" description="Helical" evidence="1">
    <location>
        <begin position="594"/>
        <end position="615"/>
    </location>
</feature>
<dbReference type="InterPro" id="IPR027417">
    <property type="entry name" value="P-loop_NTPase"/>
</dbReference>
<gene>
    <name evidence="3" type="ORF">FKR81_01980</name>
</gene>
<dbReference type="InterPro" id="IPR007111">
    <property type="entry name" value="NACHT_NTPase"/>
</dbReference>
<evidence type="ECO:0000259" key="2">
    <source>
        <dbReference type="PROSITE" id="PS50837"/>
    </source>
</evidence>
<dbReference type="EMBL" id="VOBR01000001">
    <property type="protein sequence ID" value="TWP54341.1"/>
    <property type="molecule type" value="Genomic_DNA"/>
</dbReference>
<sequence>MWAASGIVCSVVLSVFANTLSLPKLVLWCAVAVAALLTVYATARQFQNQASSVGGLDSIADMLAEATERLWYKASRTWRLNPEAPVLVSWTRDGKASLCSPDSSLLSEGLITELHDNLYQVPGRRQLVLVGAAGTGKTTAMLLLLHAALRRRATAPVDDRGDRVPVPVWLTLGSWDPDRATLSEYAARTVATMLGLPGPDRSPTGPAWRLVDERRVALFLDGLDEMPEQRRNAAFRYINKLAREGMRIVVTTRPAKRSVKDGGRFDFPVVVRLNPVAPSTAADFLLRDQTEENHPRWQELADFLRTHPRSAVAEALTTPLTISLARDAYADHDTKPIELAGIARPRDVVERLIGEFLDRAYSNDGGADRKRDDRRECRRAARERVTMTWLARQMGTDRDLIWWQIPTWAPASAVRMRCGGVLAATVLVIMMAGTFTLGTDAPWWVSLLPVGIAYLNSEWWCGRRIGKPPATLVWRRPTLRDLGKMMAFSALGGVLFGSIVAAKHSVWAGLAVVGMFVVMGVLGSGLGESFAGGLLAAATTPLADSPLITPYDAYRADRRRTVITVLSGAAAGGVFIGLLGLFDADVTTGVLWGVSIGLVLGWMGGMGPALLLAITRPAGRRSAKRLMPTLEAALDRQVLRQSGVVYQFRHAALQDHLRKVDVDDVDAA</sequence>
<proteinExistence type="predicted"/>
<dbReference type="PROSITE" id="PS50837">
    <property type="entry name" value="NACHT"/>
    <property type="match status" value="1"/>
</dbReference>
<dbReference type="Proteomes" id="UP000316639">
    <property type="component" value="Unassembled WGS sequence"/>
</dbReference>
<name>A0A563F3J4_9PSEU</name>
<dbReference type="RefSeq" id="WP_146349123.1">
    <property type="nucleotide sequence ID" value="NZ_VOBR01000001.1"/>
</dbReference>
<keyword evidence="1" id="KW-0812">Transmembrane</keyword>
<feature type="transmembrane region" description="Helical" evidence="1">
    <location>
        <begin position="418"/>
        <end position="437"/>
    </location>
</feature>
<feature type="transmembrane region" description="Helical" evidence="1">
    <location>
        <begin position="507"/>
        <end position="526"/>
    </location>
</feature>
<dbReference type="OrthoDB" id="419058at2"/>
<keyword evidence="1" id="KW-0472">Membrane</keyword>
<evidence type="ECO:0000313" key="4">
    <source>
        <dbReference type="Proteomes" id="UP000316639"/>
    </source>
</evidence>
<feature type="transmembrane region" description="Helical" evidence="1">
    <location>
        <begin position="562"/>
        <end position="582"/>
    </location>
</feature>